<protein>
    <submittedName>
        <fullName evidence="10">Uncharacterized protein LOC104589802</fullName>
    </submittedName>
</protein>
<dbReference type="InParanoid" id="A0A1U7Z6M5"/>
<dbReference type="InterPro" id="IPR027806">
    <property type="entry name" value="HARBI1_dom"/>
</dbReference>
<organism evidence="9 10">
    <name type="scientific">Nelumbo nucifera</name>
    <name type="common">Sacred lotus</name>
    <dbReference type="NCBI Taxonomy" id="4432"/>
    <lineage>
        <taxon>Eukaryota</taxon>
        <taxon>Viridiplantae</taxon>
        <taxon>Streptophyta</taxon>
        <taxon>Embryophyta</taxon>
        <taxon>Tracheophyta</taxon>
        <taxon>Spermatophyta</taxon>
        <taxon>Magnoliopsida</taxon>
        <taxon>Proteales</taxon>
        <taxon>Nelumbonaceae</taxon>
        <taxon>Nelumbo</taxon>
    </lineage>
</organism>
<dbReference type="Proteomes" id="UP000189703">
    <property type="component" value="Unplaced"/>
</dbReference>
<dbReference type="PANTHER" id="PTHR22930">
    <property type="match status" value="1"/>
</dbReference>
<dbReference type="RefSeq" id="XP_010246538.1">
    <property type="nucleotide sequence ID" value="XM_010248236.2"/>
</dbReference>
<keyword evidence="6" id="KW-0378">Hydrolase</keyword>
<keyword evidence="7" id="KW-0539">Nucleus</keyword>
<evidence type="ECO:0000256" key="5">
    <source>
        <dbReference type="ARBA" id="ARBA00022723"/>
    </source>
</evidence>
<feature type="domain" description="DDE Tnp4" evidence="8">
    <location>
        <begin position="132"/>
        <end position="261"/>
    </location>
</feature>
<comment type="subcellular location">
    <subcellularLocation>
        <location evidence="2">Nucleus</location>
    </subcellularLocation>
</comment>
<dbReference type="eggNOG" id="KOG4585">
    <property type="taxonomic scope" value="Eukaryota"/>
</dbReference>
<keyword evidence="5" id="KW-0479">Metal-binding</keyword>
<name>A0A1U7Z6M5_NELNU</name>
<dbReference type="GO" id="GO:0046872">
    <property type="term" value="F:metal ion binding"/>
    <property type="evidence" value="ECO:0007669"/>
    <property type="project" value="UniProtKB-KW"/>
</dbReference>
<dbReference type="KEGG" id="nnu:104589802"/>
<keyword evidence="9" id="KW-1185">Reference proteome</keyword>
<proteinExistence type="inferred from homology"/>
<evidence type="ECO:0000259" key="8">
    <source>
        <dbReference type="Pfam" id="PF13359"/>
    </source>
</evidence>
<evidence type="ECO:0000256" key="7">
    <source>
        <dbReference type="ARBA" id="ARBA00023242"/>
    </source>
</evidence>
<evidence type="ECO:0000256" key="4">
    <source>
        <dbReference type="ARBA" id="ARBA00022722"/>
    </source>
</evidence>
<sequence length="262" mass="29702">MQLDRTKSKLRLTNSNFTQVELKISRDSGEDLVTYRNAGYKSFGVKCHLLRAIGEKPIVGHTNGDIDLGASESSKNESRRPKIILGSCCPTGQNARASGEFYRIKLSAFNSERSSNFDLQLEIKKDCIGAIGGTHIPCKVPIEEQARFSGRKGKTTQNVLATITFDLKFTYVLVGWEGSSTDVIVLYDSLRRKDKLNVPEGKYYLIDASYRNMPRFLAHYRGTRYHLNEIRSRLPESSREIFNHRHFSLRNVVECGFGVLKK</sequence>
<gene>
    <name evidence="10" type="primary">LOC104589802</name>
</gene>
<evidence type="ECO:0000256" key="2">
    <source>
        <dbReference type="ARBA" id="ARBA00004123"/>
    </source>
</evidence>
<reference evidence="10" key="1">
    <citation type="submission" date="2025-08" db="UniProtKB">
        <authorList>
            <consortium name="RefSeq"/>
        </authorList>
    </citation>
    <scope>IDENTIFICATION</scope>
</reference>
<dbReference type="AlphaFoldDB" id="A0A1U7Z6M5"/>
<evidence type="ECO:0000256" key="1">
    <source>
        <dbReference type="ARBA" id="ARBA00001968"/>
    </source>
</evidence>
<dbReference type="PANTHER" id="PTHR22930:SF221">
    <property type="entry name" value="NUCLEASE HARBI1"/>
    <property type="match status" value="1"/>
</dbReference>
<dbReference type="GeneID" id="104589802"/>
<evidence type="ECO:0000313" key="10">
    <source>
        <dbReference type="RefSeq" id="XP_010246538.1"/>
    </source>
</evidence>
<comment type="cofactor">
    <cofactor evidence="1">
        <name>a divalent metal cation</name>
        <dbReference type="ChEBI" id="CHEBI:60240"/>
    </cofactor>
</comment>
<evidence type="ECO:0000256" key="3">
    <source>
        <dbReference type="ARBA" id="ARBA00006958"/>
    </source>
</evidence>
<evidence type="ECO:0000313" key="9">
    <source>
        <dbReference type="Proteomes" id="UP000189703"/>
    </source>
</evidence>
<evidence type="ECO:0000256" key="6">
    <source>
        <dbReference type="ARBA" id="ARBA00022801"/>
    </source>
</evidence>
<keyword evidence="4" id="KW-0540">Nuclease</keyword>
<comment type="similarity">
    <text evidence="3">Belongs to the HARBI1 family.</text>
</comment>
<dbReference type="Pfam" id="PF13359">
    <property type="entry name" value="DDE_Tnp_4"/>
    <property type="match status" value="1"/>
</dbReference>
<dbReference type="GO" id="GO:0004518">
    <property type="term" value="F:nuclease activity"/>
    <property type="evidence" value="ECO:0007669"/>
    <property type="project" value="UniProtKB-KW"/>
</dbReference>
<dbReference type="OrthoDB" id="1299199at2759"/>
<dbReference type="InterPro" id="IPR045249">
    <property type="entry name" value="HARBI1-like"/>
</dbReference>
<dbReference type="GO" id="GO:0016787">
    <property type="term" value="F:hydrolase activity"/>
    <property type="evidence" value="ECO:0007669"/>
    <property type="project" value="UniProtKB-KW"/>
</dbReference>
<accession>A0A1U7Z6M5</accession>
<dbReference type="GO" id="GO:0005634">
    <property type="term" value="C:nucleus"/>
    <property type="evidence" value="ECO:0007669"/>
    <property type="project" value="UniProtKB-SubCell"/>
</dbReference>